<dbReference type="Pfam" id="PF05977">
    <property type="entry name" value="MFS_3"/>
    <property type="match status" value="1"/>
</dbReference>
<evidence type="ECO:0000256" key="3">
    <source>
        <dbReference type="ARBA" id="ARBA00022475"/>
    </source>
</evidence>
<keyword evidence="2" id="KW-0813">Transport</keyword>
<gene>
    <name evidence="10" type="ORF">AB5J50_27760</name>
</gene>
<evidence type="ECO:0000259" key="9">
    <source>
        <dbReference type="PROSITE" id="PS50850"/>
    </source>
</evidence>
<feature type="transmembrane region" description="Helical" evidence="8">
    <location>
        <begin position="120"/>
        <end position="144"/>
    </location>
</feature>
<dbReference type="InterPro" id="IPR010290">
    <property type="entry name" value="TM_effector"/>
</dbReference>
<dbReference type="AlphaFoldDB" id="A0AB39S9Q1"/>
<protein>
    <submittedName>
        <fullName evidence="10">MFS transporter</fullName>
    </submittedName>
</protein>
<evidence type="ECO:0000256" key="2">
    <source>
        <dbReference type="ARBA" id="ARBA00022448"/>
    </source>
</evidence>
<evidence type="ECO:0000256" key="6">
    <source>
        <dbReference type="ARBA" id="ARBA00023136"/>
    </source>
</evidence>
<feature type="transmembrane region" description="Helical" evidence="8">
    <location>
        <begin position="247"/>
        <end position="267"/>
    </location>
</feature>
<keyword evidence="4 8" id="KW-0812">Transmembrane</keyword>
<dbReference type="PANTHER" id="PTHR23513">
    <property type="entry name" value="INTEGRAL MEMBRANE EFFLUX PROTEIN-RELATED"/>
    <property type="match status" value="1"/>
</dbReference>
<feature type="transmembrane region" description="Helical" evidence="8">
    <location>
        <begin position="93"/>
        <end position="114"/>
    </location>
</feature>
<dbReference type="RefSeq" id="WP_369260973.1">
    <property type="nucleotide sequence ID" value="NZ_CP163440.1"/>
</dbReference>
<evidence type="ECO:0000256" key="4">
    <source>
        <dbReference type="ARBA" id="ARBA00022692"/>
    </source>
</evidence>
<dbReference type="SUPFAM" id="SSF103473">
    <property type="entry name" value="MFS general substrate transporter"/>
    <property type="match status" value="1"/>
</dbReference>
<evidence type="ECO:0000256" key="5">
    <source>
        <dbReference type="ARBA" id="ARBA00022989"/>
    </source>
</evidence>
<evidence type="ECO:0000256" key="7">
    <source>
        <dbReference type="SAM" id="MobiDB-lite"/>
    </source>
</evidence>
<dbReference type="InterPro" id="IPR036259">
    <property type="entry name" value="MFS_trans_sf"/>
</dbReference>
<reference evidence="10" key="1">
    <citation type="submission" date="2024-07" db="EMBL/GenBank/DDBJ databases">
        <authorList>
            <person name="Yu S.T."/>
        </authorList>
    </citation>
    <scope>NUCLEOTIDE SEQUENCE</scope>
    <source>
        <strain evidence="10">R35</strain>
    </source>
</reference>
<evidence type="ECO:0000256" key="8">
    <source>
        <dbReference type="SAM" id="Phobius"/>
    </source>
</evidence>
<keyword evidence="5 8" id="KW-1133">Transmembrane helix</keyword>
<dbReference type="GO" id="GO:0005886">
    <property type="term" value="C:plasma membrane"/>
    <property type="evidence" value="ECO:0007669"/>
    <property type="project" value="UniProtKB-SubCell"/>
</dbReference>
<feature type="transmembrane region" description="Helical" evidence="8">
    <location>
        <begin position="397"/>
        <end position="414"/>
    </location>
</feature>
<feature type="transmembrane region" description="Helical" evidence="8">
    <location>
        <begin position="304"/>
        <end position="322"/>
    </location>
</feature>
<feature type="transmembrane region" description="Helical" evidence="8">
    <location>
        <begin position="273"/>
        <end position="292"/>
    </location>
</feature>
<name>A0AB39S9Q1_9ACTN</name>
<feature type="transmembrane region" description="Helical" evidence="8">
    <location>
        <begin position="328"/>
        <end position="348"/>
    </location>
</feature>
<dbReference type="PANTHER" id="PTHR23513:SF6">
    <property type="entry name" value="MAJOR FACILITATOR SUPERFAMILY ASSOCIATED DOMAIN-CONTAINING PROTEIN"/>
    <property type="match status" value="1"/>
</dbReference>
<dbReference type="Gene3D" id="1.20.1250.20">
    <property type="entry name" value="MFS general substrate transporter like domains"/>
    <property type="match status" value="1"/>
</dbReference>
<keyword evidence="3" id="KW-1003">Cell membrane</keyword>
<dbReference type="CDD" id="cd06173">
    <property type="entry name" value="MFS_MefA_like"/>
    <property type="match status" value="1"/>
</dbReference>
<evidence type="ECO:0000256" key="1">
    <source>
        <dbReference type="ARBA" id="ARBA00004651"/>
    </source>
</evidence>
<dbReference type="PROSITE" id="PS50850">
    <property type="entry name" value="MFS"/>
    <property type="match status" value="1"/>
</dbReference>
<dbReference type="EMBL" id="CP163440">
    <property type="protein sequence ID" value="XDQ64307.1"/>
    <property type="molecule type" value="Genomic_DNA"/>
</dbReference>
<feature type="region of interest" description="Disordered" evidence="7">
    <location>
        <begin position="421"/>
        <end position="441"/>
    </location>
</feature>
<proteinExistence type="predicted"/>
<feature type="transmembrane region" description="Helical" evidence="8">
    <location>
        <begin position="58"/>
        <end position="81"/>
    </location>
</feature>
<feature type="transmembrane region" description="Helical" evidence="8">
    <location>
        <begin position="369"/>
        <end position="391"/>
    </location>
</feature>
<comment type="subcellular location">
    <subcellularLocation>
        <location evidence="1">Cell membrane</location>
        <topology evidence="1">Multi-pass membrane protein</topology>
    </subcellularLocation>
</comment>
<dbReference type="InterPro" id="IPR020846">
    <property type="entry name" value="MFS_dom"/>
</dbReference>
<keyword evidence="6 8" id="KW-0472">Membrane</keyword>
<organism evidence="10">
    <name type="scientific">Streptomyces sp. R35</name>
    <dbReference type="NCBI Taxonomy" id="3238630"/>
    <lineage>
        <taxon>Bacteria</taxon>
        <taxon>Bacillati</taxon>
        <taxon>Actinomycetota</taxon>
        <taxon>Actinomycetes</taxon>
        <taxon>Kitasatosporales</taxon>
        <taxon>Streptomycetaceae</taxon>
        <taxon>Streptomyces</taxon>
    </lineage>
</organism>
<feature type="domain" description="Major facilitator superfamily (MFS) profile" evidence="9">
    <location>
        <begin position="238"/>
        <end position="441"/>
    </location>
</feature>
<sequence length="441" mass="46652">MTAPTLEPPPEITVKPKRGGLLHQRDFRLLWLGETTNRVGINITTVAMPLVAVVTLNASTFAVSVLAAAPWLPWLLIGLPAGAWVDRMRRRPLMLACNVGSLLLLASVPIAAWLDVLTMTQMLIVALLNGLAAVFFGISYKVYVPSIVERKDLQEANAKLQGSESVAQVAGLGGGGLLAGAFGAASGLLVNALTFLFSALCLSRIRAEEPRPEQPKERAPLRQDIKEGLQYTVKDPYLRILTGYGTVTNLLLTAYQAILPVFMIRQLMVAEGAVGWLLASSSIGGLLGATLAKRIADRHGTARGLQLATLFTAPFGLLIPMAGEGWQLVTLAIGSALLALGVVLANVIQGAFRQRYCPPQLLGRVTSCISVANFGAIPFGSLLGGALGTALGLRPTLWMLTAGLAVTPLILLIGPMRGRRDLPSAPDPSGGRDLTVEPRTA</sequence>
<accession>A0AB39S9Q1</accession>
<dbReference type="GO" id="GO:0022857">
    <property type="term" value="F:transmembrane transporter activity"/>
    <property type="evidence" value="ECO:0007669"/>
    <property type="project" value="InterPro"/>
</dbReference>
<evidence type="ECO:0000313" key="10">
    <source>
        <dbReference type="EMBL" id="XDQ64307.1"/>
    </source>
</evidence>